<evidence type="ECO:0000313" key="2">
    <source>
        <dbReference type="Proteomes" id="UP000321157"/>
    </source>
</evidence>
<reference evidence="1 2" key="1">
    <citation type="submission" date="2019-07" db="EMBL/GenBank/DDBJ databases">
        <title>Whole genome shotgun sequence of Aneurinibacillus danicus NBRC 102444.</title>
        <authorList>
            <person name="Hosoyama A."/>
            <person name="Uohara A."/>
            <person name="Ohji S."/>
            <person name="Ichikawa N."/>
        </authorList>
    </citation>
    <scope>NUCLEOTIDE SEQUENCE [LARGE SCALE GENOMIC DNA]</scope>
    <source>
        <strain evidence="1 2">NBRC 102444</strain>
    </source>
</reference>
<dbReference type="Proteomes" id="UP000321157">
    <property type="component" value="Unassembled WGS sequence"/>
</dbReference>
<comment type="caution">
    <text evidence="1">The sequence shown here is derived from an EMBL/GenBank/DDBJ whole genome shotgun (WGS) entry which is preliminary data.</text>
</comment>
<protein>
    <submittedName>
        <fullName evidence="1">Uncharacterized protein</fullName>
    </submittedName>
</protein>
<name>A0A511V739_9BACL</name>
<gene>
    <name evidence="1" type="ORF">ADA01nite_22450</name>
</gene>
<keyword evidence="2" id="KW-1185">Reference proteome</keyword>
<dbReference type="EMBL" id="BJXX01000098">
    <property type="protein sequence ID" value="GEN34785.1"/>
    <property type="molecule type" value="Genomic_DNA"/>
</dbReference>
<dbReference type="AlphaFoldDB" id="A0A511V739"/>
<sequence length="109" mass="11971">MLGSMCFGDVLTMFRGLRHQAVAQGLASPYLSNFGEVSKTELKFQETEVADAYMVPPIMFSPGFMPGASAYRETLTLMVGVYESTVEAETVETFLNRIANELRNVDCSG</sequence>
<evidence type="ECO:0000313" key="1">
    <source>
        <dbReference type="EMBL" id="GEN34785.1"/>
    </source>
</evidence>
<organism evidence="1 2">
    <name type="scientific">Aneurinibacillus danicus</name>
    <dbReference type="NCBI Taxonomy" id="267746"/>
    <lineage>
        <taxon>Bacteria</taxon>
        <taxon>Bacillati</taxon>
        <taxon>Bacillota</taxon>
        <taxon>Bacilli</taxon>
        <taxon>Bacillales</taxon>
        <taxon>Paenibacillaceae</taxon>
        <taxon>Aneurinibacillus group</taxon>
        <taxon>Aneurinibacillus</taxon>
    </lineage>
</organism>
<proteinExistence type="predicted"/>
<accession>A0A511V739</accession>